<gene>
    <name evidence="2" type="ORF">DOS84_13105</name>
</gene>
<dbReference type="EMBL" id="QKXH01000008">
    <property type="protein sequence ID" value="PZX92806.1"/>
    <property type="molecule type" value="Genomic_DNA"/>
</dbReference>
<organism evidence="2 3">
    <name type="scientific">Flavobacterium aquariorum</name>
    <dbReference type="NCBI Taxonomy" id="2217670"/>
    <lineage>
        <taxon>Bacteria</taxon>
        <taxon>Pseudomonadati</taxon>
        <taxon>Bacteroidota</taxon>
        <taxon>Flavobacteriia</taxon>
        <taxon>Flavobacteriales</taxon>
        <taxon>Flavobacteriaceae</taxon>
        <taxon>Flavobacterium</taxon>
    </lineage>
</organism>
<sequence length="248" mass="28275">MNDELKYIDSLTDFELVQYFQDHLILRSTGGGFNEDAFVKSRDLLISNKSISHLLPKWLTVNRTTDQFWMFIKARYSTYQERREFIWEEFNSLLSYLETDKISPLNETIVFNESYIHALWEKAIERKESDPEGAITAARTLIESVLKYILDEQSISYNDGADLPVLYKEVAKSLNLAPELHNEGIFKQILGGISSVVTGLGALRNKLGDAHGKSKTNVKPSVRHGELAVNLAGSMAVFLFKSYKEKKE</sequence>
<proteinExistence type="predicted"/>
<accession>A0A2W7TTR2</accession>
<comment type="caution">
    <text evidence="2">The sequence shown here is derived from an EMBL/GenBank/DDBJ whole genome shotgun (WGS) entry which is preliminary data.</text>
</comment>
<dbReference type="RefSeq" id="WP_111410571.1">
    <property type="nucleotide sequence ID" value="NZ_QKXH01000008.1"/>
</dbReference>
<dbReference type="Pfam" id="PF14355">
    <property type="entry name" value="Abi_C"/>
    <property type="match status" value="1"/>
</dbReference>
<dbReference type="InterPro" id="IPR026001">
    <property type="entry name" value="Abi-like_C"/>
</dbReference>
<evidence type="ECO:0000259" key="1">
    <source>
        <dbReference type="Pfam" id="PF14355"/>
    </source>
</evidence>
<protein>
    <submittedName>
        <fullName evidence="2">Abortive phage resistance protein</fullName>
    </submittedName>
</protein>
<keyword evidence="3" id="KW-1185">Reference proteome</keyword>
<dbReference type="Proteomes" id="UP000249177">
    <property type="component" value="Unassembled WGS sequence"/>
</dbReference>
<name>A0A2W7TTR2_9FLAO</name>
<evidence type="ECO:0000313" key="3">
    <source>
        <dbReference type="Proteomes" id="UP000249177"/>
    </source>
</evidence>
<dbReference type="AlphaFoldDB" id="A0A2W7TTR2"/>
<evidence type="ECO:0000313" key="2">
    <source>
        <dbReference type="EMBL" id="PZX92806.1"/>
    </source>
</evidence>
<feature type="domain" description="Abortive infection protein-like C-terminal" evidence="1">
    <location>
        <begin position="165"/>
        <end position="241"/>
    </location>
</feature>
<reference evidence="2 3" key="1">
    <citation type="submission" date="2018-06" db="EMBL/GenBank/DDBJ databases">
        <title>Flavobacterium sp IMCC34762, genome.</title>
        <authorList>
            <person name="Joung Y."/>
            <person name="Cho J."/>
            <person name="Song J."/>
        </authorList>
    </citation>
    <scope>NUCLEOTIDE SEQUENCE [LARGE SCALE GENOMIC DNA]</scope>
    <source>
        <strain evidence="2 3">IMCC34762</strain>
    </source>
</reference>
<dbReference type="OrthoDB" id="6121546at2"/>